<evidence type="ECO:0000256" key="1">
    <source>
        <dbReference type="SAM" id="MobiDB-lite"/>
    </source>
</evidence>
<protein>
    <submittedName>
        <fullName evidence="2">Uncharacterized protein</fullName>
    </submittedName>
</protein>
<proteinExistence type="predicted"/>
<feature type="region of interest" description="Disordered" evidence="1">
    <location>
        <begin position="86"/>
        <end position="109"/>
    </location>
</feature>
<dbReference type="OrthoDB" id="5806835at2759"/>
<gene>
    <name evidence="2" type="ORF">SVUK_LOCUS12723</name>
</gene>
<name>A0A3P7L4T6_STRVU</name>
<keyword evidence="3" id="KW-1185">Reference proteome</keyword>
<accession>A0A3P7L4T6</accession>
<reference evidence="2 3" key="1">
    <citation type="submission" date="2018-11" db="EMBL/GenBank/DDBJ databases">
        <authorList>
            <consortium name="Pathogen Informatics"/>
        </authorList>
    </citation>
    <scope>NUCLEOTIDE SEQUENCE [LARGE SCALE GENOMIC DNA]</scope>
</reference>
<dbReference type="EMBL" id="UYYB01099957">
    <property type="protein sequence ID" value="VDM77725.1"/>
    <property type="molecule type" value="Genomic_DNA"/>
</dbReference>
<dbReference type="AlphaFoldDB" id="A0A3P7L4T6"/>
<evidence type="ECO:0000313" key="2">
    <source>
        <dbReference type="EMBL" id="VDM77725.1"/>
    </source>
</evidence>
<dbReference type="Proteomes" id="UP000270094">
    <property type="component" value="Unassembled WGS sequence"/>
</dbReference>
<organism evidence="2 3">
    <name type="scientific">Strongylus vulgaris</name>
    <name type="common">Blood worm</name>
    <dbReference type="NCBI Taxonomy" id="40348"/>
    <lineage>
        <taxon>Eukaryota</taxon>
        <taxon>Metazoa</taxon>
        <taxon>Ecdysozoa</taxon>
        <taxon>Nematoda</taxon>
        <taxon>Chromadorea</taxon>
        <taxon>Rhabditida</taxon>
        <taxon>Rhabditina</taxon>
        <taxon>Rhabditomorpha</taxon>
        <taxon>Strongyloidea</taxon>
        <taxon>Strongylidae</taxon>
        <taxon>Strongylus</taxon>
    </lineage>
</organism>
<sequence>MIPDVIYKVSISFCSLFFAIQEADAGLKGSISRLMFVLTAVMLQFFENYVLCMSLSAMHLEEQQLIQHRPPPTYEQLSVAGLMQQRPSTSKPVVPEQINKAARPETPPPCYENAVENLKAAKADVHIV</sequence>
<evidence type="ECO:0000313" key="3">
    <source>
        <dbReference type="Proteomes" id="UP000270094"/>
    </source>
</evidence>